<dbReference type="AlphaFoldDB" id="A0A4S4BUF5"/>
<accession>A0A4S4BUF5</accession>
<evidence type="ECO:0000313" key="2">
    <source>
        <dbReference type="Proteomes" id="UP000310636"/>
    </source>
</evidence>
<keyword evidence="2" id="KW-1185">Reference proteome</keyword>
<dbReference type="InterPro" id="IPR010106">
    <property type="entry name" value="RpnA"/>
</dbReference>
<dbReference type="RefSeq" id="WP_136370324.1">
    <property type="nucleotide sequence ID" value="NZ_SSOB01000015.1"/>
</dbReference>
<reference evidence="1 2" key="1">
    <citation type="submission" date="2019-04" db="EMBL/GenBank/DDBJ databases">
        <title>Cohnella sp. nov. isolated from preserved vegetables.</title>
        <authorList>
            <person name="Lin S.-Y."/>
            <person name="Hung M.-H."/>
            <person name="Young C.-C."/>
        </authorList>
    </citation>
    <scope>NUCLEOTIDE SEQUENCE [LARGE SCALE GENOMIC DNA]</scope>
    <source>
        <strain evidence="1 2">CC-MHH1044</strain>
    </source>
</reference>
<protein>
    <submittedName>
        <fullName evidence="1">Rpn family recombination-promoting nuclease/putative transposase</fullName>
    </submittedName>
</protein>
<evidence type="ECO:0000313" key="1">
    <source>
        <dbReference type="EMBL" id="THF78736.1"/>
    </source>
</evidence>
<gene>
    <name evidence="1" type="ORF">E6C55_13495</name>
</gene>
<dbReference type="PANTHER" id="PTHR41317:SF1">
    <property type="entry name" value="PD-(D_E)XK NUCLEASE FAMILY TRANSPOSASE"/>
    <property type="match status" value="1"/>
</dbReference>
<comment type="caution">
    <text evidence="1">The sequence shown here is derived from an EMBL/GenBank/DDBJ whole genome shotgun (WGS) entry which is preliminary data.</text>
</comment>
<organism evidence="1 2">
    <name type="scientific">Cohnella fermenti</name>
    <dbReference type="NCBI Taxonomy" id="2565925"/>
    <lineage>
        <taxon>Bacteria</taxon>
        <taxon>Bacillati</taxon>
        <taxon>Bacillota</taxon>
        <taxon>Bacilli</taxon>
        <taxon>Bacillales</taxon>
        <taxon>Paenibacillaceae</taxon>
        <taxon>Cohnella</taxon>
    </lineage>
</organism>
<name>A0A4S4BUF5_9BACL</name>
<dbReference type="EMBL" id="SSOB01000015">
    <property type="protein sequence ID" value="THF78736.1"/>
    <property type="molecule type" value="Genomic_DNA"/>
</dbReference>
<dbReference type="Proteomes" id="UP000310636">
    <property type="component" value="Unassembled WGS sequence"/>
</dbReference>
<dbReference type="NCBIfam" id="TIGR01784">
    <property type="entry name" value="T_den_put_tspse"/>
    <property type="match status" value="1"/>
</dbReference>
<dbReference type="PANTHER" id="PTHR41317">
    <property type="entry name" value="PD-(D_E)XK NUCLEASE FAMILY TRANSPOSASE"/>
    <property type="match status" value="1"/>
</dbReference>
<sequence>MTNKPAIEEGKPALATERLNPKNDYLFRRLFGEEAGKRLLISLLNAVLGRSGSQRIADVAIIGETQLGGEWIGDKEVVLDILCKTDRGDTINVEMQIRRFPVMEKRSLYYAAQMMVGAIHRGESYADLKRVIGINILDHRYLPLVKYHSTFHLYEDEEKMCLLTDALELHYIECPKFQEVAFHIDDPLHRWLRFLEQDVTPEQLQELMEVDEMIREAEDRLNQLASDEVTRRLYEMREKALHDRATWLEDAMNEGMEQGIKRGIEQGIEQGVEQTALRMLARGFTTDDIAEATGMDLQRIESLRRSRG</sequence>
<dbReference type="Pfam" id="PF12784">
    <property type="entry name" value="PDDEXK_2"/>
    <property type="match status" value="1"/>
</dbReference>
<proteinExistence type="predicted"/>
<dbReference type="OrthoDB" id="1097360at2"/>